<evidence type="ECO:0000313" key="2">
    <source>
        <dbReference type="EMBL" id="SMG44959.1"/>
    </source>
</evidence>
<evidence type="ECO:0000313" key="3">
    <source>
        <dbReference type="Proteomes" id="UP000193244"/>
    </source>
</evidence>
<accession>A0A1X7KU67</accession>
<evidence type="ECO:0000259" key="1">
    <source>
        <dbReference type="SMART" id="SM01022"/>
    </source>
</evidence>
<name>A0A1X7KU67_9MICO</name>
<sequence>MRDQLPVVEFAFPGPLRDRLVDAIRSGAKTATSSLLREYEVGEEALPVVGEVGAVIDSNGERVAVIHTTAVRVVALTDVPLEHALAEGEGYESVADWRAGHTRFWTSAAMRAELGDGFELTDSSLVVLERFVLSG</sequence>
<feature type="domain" description="ASCH" evidence="1">
    <location>
        <begin position="10"/>
        <end position="133"/>
    </location>
</feature>
<organism evidence="2 3">
    <name type="scientific">Agreia pratensis</name>
    <dbReference type="NCBI Taxonomy" id="150121"/>
    <lineage>
        <taxon>Bacteria</taxon>
        <taxon>Bacillati</taxon>
        <taxon>Actinomycetota</taxon>
        <taxon>Actinomycetes</taxon>
        <taxon>Micrococcales</taxon>
        <taxon>Microbacteriaceae</taxon>
        <taxon>Agreia</taxon>
    </lineage>
</organism>
<dbReference type="SUPFAM" id="SSF88697">
    <property type="entry name" value="PUA domain-like"/>
    <property type="match status" value="1"/>
</dbReference>
<protein>
    <submittedName>
        <fullName evidence="2">Uncharacterized protein YhfF</fullName>
    </submittedName>
</protein>
<gene>
    <name evidence="2" type="ORF">SAMN06296010_2941</name>
</gene>
<dbReference type="Gene3D" id="3.10.400.10">
    <property type="entry name" value="Sulfate adenylyltransferase"/>
    <property type="match status" value="1"/>
</dbReference>
<dbReference type="InterPro" id="IPR015947">
    <property type="entry name" value="PUA-like_sf"/>
</dbReference>
<dbReference type="InterPro" id="IPR007374">
    <property type="entry name" value="ASCH_domain"/>
</dbReference>
<dbReference type="InterPro" id="IPR009326">
    <property type="entry name" value="DUF984"/>
</dbReference>
<reference evidence="3" key="1">
    <citation type="submission" date="2017-04" db="EMBL/GenBank/DDBJ databases">
        <authorList>
            <person name="Varghese N."/>
            <person name="Submissions S."/>
        </authorList>
    </citation>
    <scope>NUCLEOTIDE SEQUENCE [LARGE SCALE GENOMIC DNA]</scope>
    <source>
        <strain evidence="3">VKM Ac-2510</strain>
    </source>
</reference>
<dbReference type="PANTHER" id="PTHR39203">
    <property type="entry name" value="CYTOPLASMIC PROTEIN-RELATED"/>
    <property type="match status" value="1"/>
</dbReference>
<dbReference type="SMART" id="SM01022">
    <property type="entry name" value="ASCH"/>
    <property type="match status" value="1"/>
</dbReference>
<dbReference type="STRING" id="150121.SAMN06296010_2941"/>
<dbReference type="CDD" id="cd06553">
    <property type="entry name" value="ASCH_Ef3133_like"/>
    <property type="match status" value="1"/>
</dbReference>
<keyword evidence="3" id="KW-1185">Reference proteome</keyword>
<dbReference type="Proteomes" id="UP000193244">
    <property type="component" value="Unassembled WGS sequence"/>
</dbReference>
<dbReference type="EMBL" id="FXAY01000005">
    <property type="protein sequence ID" value="SMG44959.1"/>
    <property type="molecule type" value="Genomic_DNA"/>
</dbReference>
<dbReference type="RefSeq" id="WP_085487362.1">
    <property type="nucleotide sequence ID" value="NZ_FXAY01000005.1"/>
</dbReference>
<dbReference type="PANTHER" id="PTHR39203:SF1">
    <property type="entry name" value="CYTOPLASMIC PROTEIN"/>
    <property type="match status" value="1"/>
</dbReference>
<dbReference type="AlphaFoldDB" id="A0A1X7KU67"/>
<dbReference type="OrthoDB" id="9807542at2"/>
<dbReference type="PIRSF" id="PIRSF021320">
    <property type="entry name" value="DUF984"/>
    <property type="match status" value="1"/>
</dbReference>
<proteinExistence type="predicted"/>
<dbReference type="Pfam" id="PF04266">
    <property type="entry name" value="ASCH"/>
    <property type="match status" value="1"/>
</dbReference>